<sequence>MSLAAPAVPLSLTDPDPTSHAPTTQDDGTQGGTRPADHAMPLSSSLQIPPHAPLMAGVTDAIAVSLAPRPELQDRAAGVKRTRDEHGAPLDEDGRHAAPAKKRARLIVPAPDLVVASVDNDAYNSGVSNNSSSSRVLMMASASGVMTRPQPQQQVDPAAPHLAADDPRLERPPSPASSLSSLSSVDASEALANYTGAGPYLSPFSHTLHATSPMVVTLPMPPYMARAIAVATGFAPPTALVDAADPPPLPTEVAARAAAVATGLTPRPPLVDSVAFPQPPTPPYMARAIAVATRAVPPLALVDDVNAPRASPAMREKPYAAAAGTVGAVPRTRSTRARRIQFVVEDDGMLAPPPPPAVPRGRAERNGPGDDPVSPALSDSSLSSVSSPPSIRRAAPRAKVVARSSVARLEVPRPEAARQTGRRSPVPSKDERLAVKMAAAIRRHAAERQRAIRPAAETKINNDVCDACKCPGNLLCCERCPAAFHLPCLNPPLDFGQAPEGEWFCRKCCVEMHRPYRPERPIYRQPPPTAPPASAPTNPVAPPPPLSTGPLSPRSAGVRLADILRSDVPHSPVTSPRPVPLPTSPISPTAVPLPTSPLTGHKSATSALHSLLHHSPTHAAPASTSADSVLPPMFPSLPISNVRPPPPPPPPATHLTLAALLGATAGLPPQRRSPLLPSHPVFWNLDDDLERRNPESFRLPASLLAKFAGVYADRDGDFALAEYDRPARRKADRRDLTRLVDPATGAVLLCYACGGSARDGRAILQCDFCPTAWHLDCLDPPRTIAPPNGVRWRCPCHVEHDLPALRDAGNHRYYGPKGKVLEVDPAVPDGVEAKFLAKVRAQRRQRGGELVQVGEGRVIPPEWMPLELLATLAPYPVVPGPGGE</sequence>
<gene>
    <name evidence="7" type="ORF">AMAG_04631</name>
</gene>
<feature type="region of interest" description="Disordered" evidence="5">
    <location>
        <begin position="344"/>
        <end position="404"/>
    </location>
</feature>
<dbReference type="CDD" id="cd15534">
    <property type="entry name" value="PHD2_PHF12_Rco1"/>
    <property type="match status" value="1"/>
</dbReference>
<evidence type="ECO:0000313" key="7">
    <source>
        <dbReference type="EMBL" id="KNE57779.1"/>
    </source>
</evidence>
<keyword evidence="1" id="KW-0479">Metal-binding</keyword>
<dbReference type="Pfam" id="PF00628">
    <property type="entry name" value="PHD"/>
    <property type="match status" value="2"/>
</dbReference>
<dbReference type="PANTHER" id="PTHR47636">
    <property type="entry name" value="TRANSCRIPTIONAL REGULATORY PROTEIN RCO1"/>
    <property type="match status" value="1"/>
</dbReference>
<keyword evidence="2 4" id="KW-0863">Zinc-finger</keyword>
<feature type="region of interest" description="Disordered" evidence="5">
    <location>
        <begin position="1"/>
        <end position="51"/>
    </location>
</feature>
<keyword evidence="3" id="KW-0862">Zinc</keyword>
<dbReference type="PROSITE" id="PS01359">
    <property type="entry name" value="ZF_PHD_1"/>
    <property type="match status" value="1"/>
</dbReference>
<dbReference type="InterPro" id="IPR013083">
    <property type="entry name" value="Znf_RING/FYVE/PHD"/>
</dbReference>
<feature type="compositionally biased region" description="Low complexity" evidence="5">
    <location>
        <begin position="149"/>
        <end position="162"/>
    </location>
</feature>
<reference evidence="7 8" key="1">
    <citation type="submission" date="2009-11" db="EMBL/GenBank/DDBJ databases">
        <title>Annotation of Allomyces macrogynus ATCC 38327.</title>
        <authorList>
            <consortium name="The Broad Institute Genome Sequencing Platform"/>
            <person name="Russ C."/>
            <person name="Cuomo C."/>
            <person name="Burger G."/>
            <person name="Gray M.W."/>
            <person name="Holland P.W.H."/>
            <person name="King N."/>
            <person name="Lang F.B.F."/>
            <person name="Roger A.J."/>
            <person name="Ruiz-Trillo I."/>
            <person name="Young S.K."/>
            <person name="Zeng Q."/>
            <person name="Gargeya S."/>
            <person name="Fitzgerald M."/>
            <person name="Haas B."/>
            <person name="Abouelleil A."/>
            <person name="Alvarado L."/>
            <person name="Arachchi H.M."/>
            <person name="Berlin A."/>
            <person name="Chapman S.B."/>
            <person name="Gearin G."/>
            <person name="Goldberg J."/>
            <person name="Griggs A."/>
            <person name="Gujja S."/>
            <person name="Hansen M."/>
            <person name="Heiman D."/>
            <person name="Howarth C."/>
            <person name="Larimer J."/>
            <person name="Lui A."/>
            <person name="MacDonald P.J.P."/>
            <person name="McCowen C."/>
            <person name="Montmayeur A."/>
            <person name="Murphy C."/>
            <person name="Neiman D."/>
            <person name="Pearson M."/>
            <person name="Priest M."/>
            <person name="Roberts A."/>
            <person name="Saif S."/>
            <person name="Shea T."/>
            <person name="Sisk P."/>
            <person name="Stolte C."/>
            <person name="Sykes S."/>
            <person name="Wortman J."/>
            <person name="Nusbaum C."/>
            <person name="Birren B."/>
        </authorList>
    </citation>
    <scope>NUCLEOTIDE SEQUENCE [LARGE SCALE GENOMIC DNA]</scope>
    <source>
        <strain evidence="7 8">ATCC 38327</strain>
    </source>
</reference>
<dbReference type="GO" id="GO:0008270">
    <property type="term" value="F:zinc ion binding"/>
    <property type="evidence" value="ECO:0007669"/>
    <property type="project" value="UniProtKB-KW"/>
</dbReference>
<feature type="region of interest" description="Disordered" evidence="5">
    <location>
        <begin position="142"/>
        <end position="182"/>
    </location>
</feature>
<reference evidence="8" key="2">
    <citation type="submission" date="2009-11" db="EMBL/GenBank/DDBJ databases">
        <title>The Genome Sequence of Allomyces macrogynus strain ATCC 38327.</title>
        <authorList>
            <consortium name="The Broad Institute Genome Sequencing Platform"/>
            <person name="Russ C."/>
            <person name="Cuomo C."/>
            <person name="Shea T."/>
            <person name="Young S.K."/>
            <person name="Zeng Q."/>
            <person name="Koehrsen M."/>
            <person name="Haas B."/>
            <person name="Borodovsky M."/>
            <person name="Guigo R."/>
            <person name="Alvarado L."/>
            <person name="Berlin A."/>
            <person name="Borenstein D."/>
            <person name="Chen Z."/>
            <person name="Engels R."/>
            <person name="Freedman E."/>
            <person name="Gellesch M."/>
            <person name="Goldberg J."/>
            <person name="Griggs A."/>
            <person name="Gujja S."/>
            <person name="Heiman D."/>
            <person name="Hepburn T."/>
            <person name="Howarth C."/>
            <person name="Jen D."/>
            <person name="Larson L."/>
            <person name="Lewis B."/>
            <person name="Mehta T."/>
            <person name="Park D."/>
            <person name="Pearson M."/>
            <person name="Roberts A."/>
            <person name="Saif S."/>
            <person name="Shenoy N."/>
            <person name="Sisk P."/>
            <person name="Stolte C."/>
            <person name="Sykes S."/>
            <person name="Walk T."/>
            <person name="White J."/>
            <person name="Yandava C."/>
            <person name="Burger G."/>
            <person name="Gray M.W."/>
            <person name="Holland P.W.H."/>
            <person name="King N."/>
            <person name="Lang F.B.F."/>
            <person name="Roger A.J."/>
            <person name="Ruiz-Trillo I."/>
            <person name="Lander E."/>
            <person name="Nusbaum C."/>
        </authorList>
    </citation>
    <scope>NUCLEOTIDE SEQUENCE [LARGE SCALE GENOMIC DNA]</scope>
    <source>
        <strain evidence="8">ATCC 38327</strain>
    </source>
</reference>
<dbReference type="CDD" id="cd15533">
    <property type="entry name" value="PHD1_PHF12"/>
    <property type="match status" value="1"/>
</dbReference>
<dbReference type="SMART" id="SM00249">
    <property type="entry name" value="PHD"/>
    <property type="match status" value="2"/>
</dbReference>
<dbReference type="PROSITE" id="PS50016">
    <property type="entry name" value="ZF_PHD_2"/>
    <property type="match status" value="2"/>
</dbReference>
<feature type="compositionally biased region" description="Low complexity" evidence="5">
    <location>
        <begin position="370"/>
        <end position="404"/>
    </location>
</feature>
<dbReference type="InterPro" id="IPR001965">
    <property type="entry name" value="Znf_PHD"/>
</dbReference>
<organism evidence="7 8">
    <name type="scientific">Allomyces macrogynus (strain ATCC 38327)</name>
    <name type="common">Allomyces javanicus var. macrogynus</name>
    <dbReference type="NCBI Taxonomy" id="578462"/>
    <lineage>
        <taxon>Eukaryota</taxon>
        <taxon>Fungi</taxon>
        <taxon>Fungi incertae sedis</taxon>
        <taxon>Blastocladiomycota</taxon>
        <taxon>Blastocladiomycetes</taxon>
        <taxon>Blastocladiales</taxon>
        <taxon>Blastocladiaceae</taxon>
        <taxon>Allomyces</taxon>
    </lineage>
</organism>
<dbReference type="STRING" id="578462.A0A0L0S5Y6"/>
<evidence type="ECO:0000256" key="2">
    <source>
        <dbReference type="ARBA" id="ARBA00022771"/>
    </source>
</evidence>
<evidence type="ECO:0000256" key="4">
    <source>
        <dbReference type="PROSITE-ProRule" id="PRU00146"/>
    </source>
</evidence>
<evidence type="ECO:0000256" key="5">
    <source>
        <dbReference type="SAM" id="MobiDB-lite"/>
    </source>
</evidence>
<feature type="domain" description="PHD-type" evidence="6">
    <location>
        <begin position="462"/>
        <end position="511"/>
    </location>
</feature>
<proteinExistence type="predicted"/>
<evidence type="ECO:0000256" key="1">
    <source>
        <dbReference type="ARBA" id="ARBA00022723"/>
    </source>
</evidence>
<feature type="region of interest" description="Disordered" evidence="5">
    <location>
        <begin position="519"/>
        <end position="554"/>
    </location>
</feature>
<dbReference type="SUPFAM" id="SSF57903">
    <property type="entry name" value="FYVE/PHD zinc finger"/>
    <property type="match status" value="2"/>
</dbReference>
<dbReference type="Gene3D" id="3.30.40.10">
    <property type="entry name" value="Zinc/RING finger domain, C3HC4 (zinc finger)"/>
    <property type="match status" value="2"/>
</dbReference>
<dbReference type="InterPro" id="IPR011011">
    <property type="entry name" value="Znf_FYVE_PHD"/>
</dbReference>
<name>A0A0L0S5Y6_ALLM3</name>
<protein>
    <recommendedName>
        <fullName evidence="6">PHD-type domain-containing protein</fullName>
    </recommendedName>
</protein>
<dbReference type="Proteomes" id="UP000054350">
    <property type="component" value="Unassembled WGS sequence"/>
</dbReference>
<feature type="region of interest" description="Disordered" evidence="5">
    <location>
        <begin position="73"/>
        <end position="100"/>
    </location>
</feature>
<dbReference type="PANTHER" id="PTHR47636:SF1">
    <property type="entry name" value="TRANSCRIPTIONAL REGULATORY PROTEIN RCO1"/>
    <property type="match status" value="1"/>
</dbReference>
<evidence type="ECO:0000259" key="6">
    <source>
        <dbReference type="PROSITE" id="PS50016"/>
    </source>
</evidence>
<dbReference type="VEuPathDB" id="FungiDB:AMAG_04631"/>
<evidence type="ECO:0000313" key="8">
    <source>
        <dbReference type="Proteomes" id="UP000054350"/>
    </source>
</evidence>
<dbReference type="AlphaFoldDB" id="A0A0L0S5Y6"/>
<dbReference type="GO" id="GO:0006357">
    <property type="term" value="P:regulation of transcription by RNA polymerase II"/>
    <property type="evidence" value="ECO:0007669"/>
    <property type="project" value="TreeGrafter"/>
</dbReference>
<keyword evidence="8" id="KW-1185">Reference proteome</keyword>
<dbReference type="OrthoDB" id="5876363at2759"/>
<dbReference type="InterPro" id="IPR019787">
    <property type="entry name" value="Znf_PHD-finger"/>
</dbReference>
<dbReference type="EMBL" id="GG745332">
    <property type="protein sequence ID" value="KNE57779.1"/>
    <property type="molecule type" value="Genomic_DNA"/>
</dbReference>
<accession>A0A0L0S5Y6</accession>
<feature type="compositionally biased region" description="Basic and acidic residues" evidence="5">
    <location>
        <begin position="81"/>
        <end position="96"/>
    </location>
</feature>
<dbReference type="InterPro" id="IPR019786">
    <property type="entry name" value="Zinc_finger_PHD-type_CS"/>
</dbReference>
<dbReference type="InterPro" id="IPR052819">
    <property type="entry name" value="Chromatin_regulatory_protein"/>
</dbReference>
<feature type="compositionally biased region" description="Pro residues" evidence="5">
    <location>
        <begin position="524"/>
        <end position="547"/>
    </location>
</feature>
<feature type="compositionally biased region" description="Pro residues" evidence="5">
    <location>
        <begin position="575"/>
        <end position="585"/>
    </location>
</feature>
<feature type="domain" description="PHD-type" evidence="6">
    <location>
        <begin position="747"/>
        <end position="800"/>
    </location>
</feature>
<dbReference type="eggNOG" id="KOG4299">
    <property type="taxonomic scope" value="Eukaryota"/>
</dbReference>
<feature type="region of interest" description="Disordered" evidence="5">
    <location>
        <begin position="567"/>
        <end position="602"/>
    </location>
</feature>
<dbReference type="GO" id="GO:0032221">
    <property type="term" value="C:Rpd3S complex"/>
    <property type="evidence" value="ECO:0007669"/>
    <property type="project" value="TreeGrafter"/>
</dbReference>
<evidence type="ECO:0000256" key="3">
    <source>
        <dbReference type="ARBA" id="ARBA00022833"/>
    </source>
</evidence>